<sequence length="168" mass="18624">MNLCVRIEHRDRHLSRRVRDIAQEAASLVARRVGALPRTELILTNGRDLGKLATDAERAVAGGGSAGRRPDESVFGRTVLSPGGVLVLVNADRHTGRGRDEVDTTLVHELVHAAQFHRPGARAELLAGLRHNYGIEPISDSRARAMNRRIDRDEREATRLERLARHLS</sequence>
<keyword evidence="2" id="KW-1185">Reference proteome</keyword>
<name>A0ABT7AB21_9ACTN</name>
<proteinExistence type="predicted"/>
<evidence type="ECO:0000313" key="1">
    <source>
        <dbReference type="EMBL" id="MDJ1138543.1"/>
    </source>
</evidence>
<evidence type="ECO:0008006" key="3">
    <source>
        <dbReference type="Google" id="ProtNLM"/>
    </source>
</evidence>
<organism evidence="1 2">
    <name type="scientific">Streptomyces iconiensis</name>
    <dbReference type="NCBI Taxonomy" id="1384038"/>
    <lineage>
        <taxon>Bacteria</taxon>
        <taxon>Bacillati</taxon>
        <taxon>Actinomycetota</taxon>
        <taxon>Actinomycetes</taxon>
        <taxon>Kitasatosporales</taxon>
        <taxon>Streptomycetaceae</taxon>
        <taxon>Streptomyces</taxon>
    </lineage>
</organism>
<accession>A0ABT7AB21</accession>
<comment type="caution">
    <text evidence="1">The sequence shown here is derived from an EMBL/GenBank/DDBJ whole genome shotgun (WGS) entry which is preliminary data.</text>
</comment>
<gene>
    <name evidence="1" type="ORF">NMN56_042625</name>
</gene>
<dbReference type="EMBL" id="JANCPR020000097">
    <property type="protein sequence ID" value="MDJ1138543.1"/>
    <property type="molecule type" value="Genomic_DNA"/>
</dbReference>
<dbReference type="RefSeq" id="WP_274046946.1">
    <property type="nucleotide sequence ID" value="NZ_JANCPR020000097.1"/>
</dbReference>
<protein>
    <recommendedName>
        <fullName evidence="3">DUF4157 domain-containing protein</fullName>
    </recommendedName>
</protein>
<reference evidence="1 2" key="1">
    <citation type="submission" date="2023-05" db="EMBL/GenBank/DDBJ databases">
        <title>Streptantibioticus silvisoli sp. nov., acidotolerant actinomycetes 1 from pine litter.</title>
        <authorList>
            <person name="Swiecimska M."/>
            <person name="Golinska P."/>
            <person name="Sangal V."/>
            <person name="Wachnowicz B."/>
            <person name="Goodfellow M."/>
        </authorList>
    </citation>
    <scope>NUCLEOTIDE SEQUENCE [LARGE SCALE GENOMIC DNA]</scope>
    <source>
        <strain evidence="1 2">DSM 42109</strain>
    </source>
</reference>
<dbReference type="Proteomes" id="UP001214441">
    <property type="component" value="Unassembled WGS sequence"/>
</dbReference>
<evidence type="ECO:0000313" key="2">
    <source>
        <dbReference type="Proteomes" id="UP001214441"/>
    </source>
</evidence>